<dbReference type="GO" id="GO:0003964">
    <property type="term" value="F:RNA-directed DNA polymerase activity"/>
    <property type="evidence" value="ECO:0007669"/>
    <property type="project" value="UniProtKB-KW"/>
</dbReference>
<keyword evidence="1" id="KW-0808">Transferase</keyword>
<dbReference type="Proteomes" id="UP001054837">
    <property type="component" value="Unassembled WGS sequence"/>
</dbReference>
<keyword evidence="2" id="KW-1185">Reference proteome</keyword>
<name>A0AAV4TFS2_9ARAC</name>
<keyword evidence="1" id="KW-0548">Nucleotidyltransferase</keyword>
<dbReference type="EMBL" id="BPLQ01009629">
    <property type="protein sequence ID" value="GIY45458.1"/>
    <property type="molecule type" value="Genomic_DNA"/>
</dbReference>
<evidence type="ECO:0000313" key="2">
    <source>
        <dbReference type="Proteomes" id="UP001054837"/>
    </source>
</evidence>
<sequence length="109" mass="13085">MCKAESITNSRPLIYLPEDTKDLIAFTPVMLIQEIKEVGMPDLHRMDSKRINKRFMCRQKLRQDLKRRFRNEYFDQLREFLRLEKEVKIKEGNIGLIGDSNTIRLNWSL</sequence>
<keyword evidence="1" id="KW-0695">RNA-directed DNA polymerase</keyword>
<proteinExistence type="predicted"/>
<protein>
    <submittedName>
        <fullName evidence="1">Reverse transcriptase</fullName>
    </submittedName>
</protein>
<evidence type="ECO:0000313" key="1">
    <source>
        <dbReference type="EMBL" id="GIY45458.1"/>
    </source>
</evidence>
<organism evidence="1 2">
    <name type="scientific">Caerostris darwini</name>
    <dbReference type="NCBI Taxonomy" id="1538125"/>
    <lineage>
        <taxon>Eukaryota</taxon>
        <taxon>Metazoa</taxon>
        <taxon>Ecdysozoa</taxon>
        <taxon>Arthropoda</taxon>
        <taxon>Chelicerata</taxon>
        <taxon>Arachnida</taxon>
        <taxon>Araneae</taxon>
        <taxon>Araneomorphae</taxon>
        <taxon>Entelegynae</taxon>
        <taxon>Araneoidea</taxon>
        <taxon>Araneidae</taxon>
        <taxon>Caerostris</taxon>
    </lineage>
</organism>
<dbReference type="AlphaFoldDB" id="A0AAV4TFS2"/>
<gene>
    <name evidence="1" type="primary">AVEN_123330_1</name>
    <name evidence="1" type="ORF">CDAR_71821</name>
</gene>
<accession>A0AAV4TFS2</accession>
<reference evidence="1 2" key="1">
    <citation type="submission" date="2021-06" db="EMBL/GenBank/DDBJ databases">
        <title>Caerostris darwini draft genome.</title>
        <authorList>
            <person name="Kono N."/>
            <person name="Arakawa K."/>
        </authorList>
    </citation>
    <scope>NUCLEOTIDE SEQUENCE [LARGE SCALE GENOMIC DNA]</scope>
</reference>
<comment type="caution">
    <text evidence="1">The sequence shown here is derived from an EMBL/GenBank/DDBJ whole genome shotgun (WGS) entry which is preliminary data.</text>
</comment>